<evidence type="ECO:0000313" key="4">
    <source>
        <dbReference type="EMBL" id="CAK9200171.1"/>
    </source>
</evidence>
<dbReference type="PANTHER" id="PTHR13430:SF4">
    <property type="entry name" value="AUTOPHAGY-RELATED PROTEIN 13"/>
    <property type="match status" value="1"/>
</dbReference>
<feature type="compositionally biased region" description="Polar residues" evidence="2">
    <location>
        <begin position="122"/>
        <end position="143"/>
    </location>
</feature>
<proteinExistence type="predicted"/>
<evidence type="ECO:0000259" key="3">
    <source>
        <dbReference type="Pfam" id="PF10033"/>
    </source>
</evidence>
<sequence>MQAENLKIKQIGSEFFAKSLHIVLESRIPFISAQSQRGGGRGGDQVSFLGSAPPSRMANRWFNLQLENHNSVQDRAEPWRRGDTQEPIVVDIFLQHPTCVGGDAGVRSRGQRFLKGRPPKRNPTSRGDSWSENDGESFSSQGGISPTLLERWVVHYEHRKKPLGTATGLGLGTGKGVVGGGGFGYSKVAYRKATAMTALEVMPPLLLHIIADYVGSPATDPLRQLSSVGVTPSGGIHGRWGVHVVSSTASIPNSPSFGPHHSWSGSLNKPSLYQIASNMLQLSPINSQYSPHFSQSLSPSPTHGYSPQDDHLYSSSAPVSIPHPSNSRPMEIMSTWVPSCNPQLWHGAQVHSNLDSGSATLLSISEFIEFSILEFISHQFHYYHVTNVIGHNGDQEPPLGVRRPLHGSPGFLALASFRAPINVSSLLHNDMDNGDFALPFAIDYDEADEYRSMIERPVMRQKTADTFESLRQPGSIGSQLHAAVGDLVRILRSAPRLQQLTQCTL</sequence>
<dbReference type="InterPro" id="IPR040182">
    <property type="entry name" value="ATG13"/>
</dbReference>
<dbReference type="PANTHER" id="PTHR13430">
    <property type="match status" value="1"/>
</dbReference>
<dbReference type="InterPro" id="IPR018731">
    <property type="entry name" value="Atg13_N"/>
</dbReference>
<feature type="compositionally biased region" description="Basic residues" evidence="2">
    <location>
        <begin position="109"/>
        <end position="120"/>
    </location>
</feature>
<reference evidence="4" key="1">
    <citation type="submission" date="2024-02" db="EMBL/GenBank/DDBJ databases">
        <authorList>
            <consortium name="ELIXIR-Norway"/>
            <consortium name="Elixir Norway"/>
        </authorList>
    </citation>
    <scope>NUCLEOTIDE SEQUENCE</scope>
</reference>
<evidence type="ECO:0000256" key="1">
    <source>
        <dbReference type="ARBA" id="ARBA00023006"/>
    </source>
</evidence>
<gene>
    <name evidence="4" type="ORF">CSSPTR1EN2_LOCUS5303</name>
</gene>
<evidence type="ECO:0000313" key="5">
    <source>
        <dbReference type="Proteomes" id="UP001497512"/>
    </source>
</evidence>
<dbReference type="Pfam" id="PF10033">
    <property type="entry name" value="ATG13"/>
    <property type="match status" value="1"/>
</dbReference>
<dbReference type="EMBL" id="OZ019904">
    <property type="protein sequence ID" value="CAK9200171.1"/>
    <property type="molecule type" value="Genomic_DNA"/>
</dbReference>
<feature type="compositionally biased region" description="Polar residues" evidence="2">
    <location>
        <begin position="291"/>
        <end position="305"/>
    </location>
</feature>
<organism evidence="4 5">
    <name type="scientific">Sphagnum troendelagicum</name>
    <dbReference type="NCBI Taxonomy" id="128251"/>
    <lineage>
        <taxon>Eukaryota</taxon>
        <taxon>Viridiplantae</taxon>
        <taxon>Streptophyta</taxon>
        <taxon>Embryophyta</taxon>
        <taxon>Bryophyta</taxon>
        <taxon>Sphagnophytina</taxon>
        <taxon>Sphagnopsida</taxon>
        <taxon>Sphagnales</taxon>
        <taxon>Sphagnaceae</taxon>
        <taxon>Sphagnum</taxon>
    </lineage>
</organism>
<dbReference type="Gene3D" id="3.30.900.10">
    <property type="entry name" value="HORMA domain"/>
    <property type="match status" value="1"/>
</dbReference>
<keyword evidence="1" id="KW-0072">Autophagy</keyword>
<feature type="domain" description="Autophagy-related protein 13 N-terminal" evidence="3">
    <location>
        <begin position="14"/>
        <end position="161"/>
    </location>
</feature>
<dbReference type="InterPro" id="IPR036570">
    <property type="entry name" value="HORMA_dom_sf"/>
</dbReference>
<keyword evidence="5" id="KW-1185">Reference proteome</keyword>
<protein>
    <recommendedName>
        <fullName evidence="3">Autophagy-related protein 13 N-terminal domain-containing protein</fullName>
    </recommendedName>
</protein>
<feature type="region of interest" description="Disordered" evidence="2">
    <location>
        <begin position="103"/>
        <end position="143"/>
    </location>
</feature>
<feature type="region of interest" description="Disordered" evidence="2">
    <location>
        <begin position="291"/>
        <end position="314"/>
    </location>
</feature>
<dbReference type="Proteomes" id="UP001497512">
    <property type="component" value="Chromosome 12"/>
</dbReference>
<evidence type="ECO:0000256" key="2">
    <source>
        <dbReference type="SAM" id="MobiDB-lite"/>
    </source>
</evidence>
<name>A0ABP0TMA0_9BRYO</name>
<accession>A0ABP0TMA0</accession>